<proteinExistence type="predicted"/>
<evidence type="ECO:0000313" key="2">
    <source>
        <dbReference type="EMBL" id="OAM37490.1"/>
    </source>
</evidence>
<dbReference type="RefSeq" id="WP_064090617.1">
    <property type="nucleotide sequence ID" value="NZ_LXSQ01000028.1"/>
</dbReference>
<dbReference type="AlphaFoldDB" id="A0A1B6VVG6"/>
<evidence type="ECO:0000256" key="1">
    <source>
        <dbReference type="SAM" id="MobiDB-lite"/>
    </source>
</evidence>
<reference evidence="3" key="1">
    <citation type="submission" date="2016-05" db="EMBL/GenBank/DDBJ databases">
        <title>Draft genome of Corynebacterium afermentans subsp. afermentans LCDC 88199T.</title>
        <authorList>
            <person name="Bernier A.-M."/>
            <person name="Bernard K."/>
        </authorList>
    </citation>
    <scope>NUCLEOTIDE SEQUENCE [LARGE SCALE GENOMIC DNA]</scope>
    <source>
        <strain evidence="3">NML130454</strain>
    </source>
</reference>
<feature type="region of interest" description="Disordered" evidence="1">
    <location>
        <begin position="52"/>
        <end position="72"/>
    </location>
</feature>
<accession>A0A1B6VVG6</accession>
<comment type="caution">
    <text evidence="2">The sequence shown here is derived from an EMBL/GenBank/DDBJ whole genome shotgun (WGS) entry which is preliminary data.</text>
</comment>
<evidence type="ECO:0000313" key="3">
    <source>
        <dbReference type="Proteomes" id="UP000077726"/>
    </source>
</evidence>
<sequence>MAVIVALVVLLAFGTLLLEAVGIVLGMVWLAVSFCLDISAARRLRRRWQQREEEEEQARFSEHRRPYDEQRSRENLAYWQQRLSEQ</sequence>
<gene>
    <name evidence="2" type="ORF">A7Q00_11225</name>
</gene>
<protein>
    <submittedName>
        <fullName evidence="2">Uncharacterized protein</fullName>
    </submittedName>
</protein>
<dbReference type="Proteomes" id="UP000077726">
    <property type="component" value="Unassembled WGS sequence"/>
</dbReference>
<organism evidence="2 3">
    <name type="scientific">Eikenella halliae</name>
    <dbReference type="NCBI Taxonomy" id="1795832"/>
    <lineage>
        <taxon>Bacteria</taxon>
        <taxon>Pseudomonadati</taxon>
        <taxon>Pseudomonadota</taxon>
        <taxon>Betaproteobacteria</taxon>
        <taxon>Neisseriales</taxon>
        <taxon>Neisseriaceae</taxon>
        <taxon>Eikenella</taxon>
    </lineage>
</organism>
<dbReference type="STRING" id="1795832.A7Q00_11225"/>
<keyword evidence="3" id="KW-1185">Reference proteome</keyword>
<feature type="compositionally biased region" description="Basic and acidic residues" evidence="1">
    <location>
        <begin position="57"/>
        <end position="72"/>
    </location>
</feature>
<name>A0A1B6VVG6_9NEIS</name>
<dbReference type="EMBL" id="LXSQ01000028">
    <property type="protein sequence ID" value="OAM37490.1"/>
    <property type="molecule type" value="Genomic_DNA"/>
</dbReference>